<protein>
    <submittedName>
        <fullName evidence="2">Uncharacterized protein</fullName>
    </submittedName>
</protein>
<keyword evidence="1" id="KW-0472">Membrane</keyword>
<evidence type="ECO:0000313" key="2">
    <source>
        <dbReference type="EMBL" id="KAK5075918.1"/>
    </source>
</evidence>
<feature type="transmembrane region" description="Helical" evidence="1">
    <location>
        <begin position="55"/>
        <end position="76"/>
    </location>
</feature>
<reference evidence="2 3" key="1">
    <citation type="submission" date="2023-08" db="EMBL/GenBank/DDBJ databases">
        <title>Black Yeasts Isolated from many extreme environments.</title>
        <authorList>
            <person name="Coleine C."/>
            <person name="Stajich J.E."/>
            <person name="Selbmann L."/>
        </authorList>
    </citation>
    <scope>NUCLEOTIDE SEQUENCE [LARGE SCALE GENOMIC DNA]</scope>
    <source>
        <strain evidence="2 3">CCFEE 5885</strain>
    </source>
</reference>
<keyword evidence="1" id="KW-0812">Transmembrane</keyword>
<evidence type="ECO:0000313" key="3">
    <source>
        <dbReference type="Proteomes" id="UP001345013"/>
    </source>
</evidence>
<comment type="caution">
    <text evidence="2">The sequence shown here is derived from an EMBL/GenBank/DDBJ whole genome shotgun (WGS) entry which is preliminary data.</text>
</comment>
<proteinExistence type="predicted"/>
<feature type="transmembrane region" description="Helical" evidence="1">
    <location>
        <begin position="83"/>
        <end position="104"/>
    </location>
</feature>
<dbReference type="EMBL" id="JAVRRG010000234">
    <property type="protein sequence ID" value="KAK5075918.1"/>
    <property type="molecule type" value="Genomic_DNA"/>
</dbReference>
<evidence type="ECO:0000256" key="1">
    <source>
        <dbReference type="SAM" id="Phobius"/>
    </source>
</evidence>
<feature type="transmembrane region" description="Helical" evidence="1">
    <location>
        <begin position="21"/>
        <end position="43"/>
    </location>
</feature>
<dbReference type="Proteomes" id="UP001345013">
    <property type="component" value="Unassembled WGS sequence"/>
</dbReference>
<sequence>MPTEVVYRETRRKYRWPEVQLNIWIFVILAAASTVLGIFAWFIAVQQQLEIGIPWIFPFGIVTAGLTLIFLLIILILAARRMLIPGVILLGSFILFVLWLTTLIETAIQLFGPSGNVNANCNTYVTGQEYYGISIETLAWLTQSNICSCWKAVFAWALIATSTFLPYFLPPPLVFLEHRLTRITSTIPMDAGVSLASAE</sequence>
<keyword evidence="1" id="KW-1133">Transmembrane helix</keyword>
<accession>A0ABR0JWE1</accession>
<gene>
    <name evidence="2" type="ORF">LTR24_009760</name>
</gene>
<keyword evidence="3" id="KW-1185">Reference proteome</keyword>
<name>A0ABR0JWE1_9EURO</name>
<organism evidence="2 3">
    <name type="scientific">Lithohypha guttulata</name>
    <dbReference type="NCBI Taxonomy" id="1690604"/>
    <lineage>
        <taxon>Eukaryota</taxon>
        <taxon>Fungi</taxon>
        <taxon>Dikarya</taxon>
        <taxon>Ascomycota</taxon>
        <taxon>Pezizomycotina</taxon>
        <taxon>Eurotiomycetes</taxon>
        <taxon>Chaetothyriomycetidae</taxon>
        <taxon>Chaetothyriales</taxon>
        <taxon>Trichomeriaceae</taxon>
        <taxon>Lithohypha</taxon>
    </lineage>
</organism>
<feature type="transmembrane region" description="Helical" evidence="1">
    <location>
        <begin position="153"/>
        <end position="176"/>
    </location>
</feature>